<name>A0ABR8PXK2_9CLOT</name>
<dbReference type="InterPro" id="IPR045851">
    <property type="entry name" value="AMP-bd_C_sf"/>
</dbReference>
<dbReference type="PROSITE" id="PS50075">
    <property type="entry name" value="CARRIER"/>
    <property type="match status" value="2"/>
</dbReference>
<evidence type="ECO:0000313" key="4">
    <source>
        <dbReference type="Proteomes" id="UP000627781"/>
    </source>
</evidence>
<dbReference type="InterPro" id="IPR001242">
    <property type="entry name" value="Condensation_dom"/>
</dbReference>
<dbReference type="Pfam" id="PF00501">
    <property type="entry name" value="AMP-binding"/>
    <property type="match status" value="2"/>
</dbReference>
<dbReference type="SUPFAM" id="SSF52777">
    <property type="entry name" value="CoA-dependent acyltransferases"/>
    <property type="match status" value="3"/>
</dbReference>
<dbReference type="Gene3D" id="3.30.559.10">
    <property type="entry name" value="Chloramphenicol acetyltransferase-like domain"/>
    <property type="match status" value="2"/>
</dbReference>
<proteinExistence type="predicted"/>
<feature type="non-terminal residue" evidence="3">
    <location>
        <position position="2144"/>
    </location>
</feature>
<dbReference type="InterPro" id="IPR009081">
    <property type="entry name" value="PP-bd_ACP"/>
</dbReference>
<dbReference type="NCBIfam" id="NF003417">
    <property type="entry name" value="PRK04813.1"/>
    <property type="match status" value="3"/>
</dbReference>
<dbReference type="InterPro" id="IPR000873">
    <property type="entry name" value="AMP-dep_synth/lig_dom"/>
</dbReference>
<dbReference type="RefSeq" id="WP_191769813.1">
    <property type="nucleotide sequence ID" value="NZ_JACSRA010000030.1"/>
</dbReference>
<protein>
    <submittedName>
        <fullName evidence="3">Amino acid adenylation domain-containing protein</fullName>
    </submittedName>
</protein>
<dbReference type="InterPro" id="IPR025110">
    <property type="entry name" value="AMP-bd_C"/>
</dbReference>
<dbReference type="Pfam" id="PF00550">
    <property type="entry name" value="PP-binding"/>
    <property type="match status" value="2"/>
</dbReference>
<dbReference type="Pfam" id="PF05050">
    <property type="entry name" value="Methyltransf_21"/>
    <property type="match status" value="1"/>
</dbReference>
<gene>
    <name evidence="3" type="ORF">H9661_16240</name>
</gene>
<keyword evidence="4" id="KW-1185">Reference proteome</keyword>
<dbReference type="InterPro" id="IPR006342">
    <property type="entry name" value="FkbM_mtfrase"/>
</dbReference>
<dbReference type="PANTHER" id="PTHR45527:SF1">
    <property type="entry name" value="FATTY ACID SYNTHASE"/>
    <property type="match status" value="1"/>
</dbReference>
<dbReference type="Gene3D" id="1.10.1200.10">
    <property type="entry name" value="ACP-like"/>
    <property type="match status" value="2"/>
</dbReference>
<dbReference type="PANTHER" id="PTHR45527">
    <property type="entry name" value="NONRIBOSOMAL PEPTIDE SYNTHETASE"/>
    <property type="match status" value="1"/>
</dbReference>
<dbReference type="InterPro" id="IPR029063">
    <property type="entry name" value="SAM-dependent_MTases_sf"/>
</dbReference>
<feature type="domain" description="Carrier" evidence="2">
    <location>
        <begin position="538"/>
        <end position="613"/>
    </location>
</feature>
<comment type="caution">
    <text evidence="3">The sequence shown here is derived from an EMBL/GenBank/DDBJ whole genome shotgun (WGS) entry which is preliminary data.</text>
</comment>
<dbReference type="NCBIfam" id="TIGR01444">
    <property type="entry name" value="fkbM_fam"/>
    <property type="match status" value="1"/>
</dbReference>
<dbReference type="Gene3D" id="2.30.38.10">
    <property type="entry name" value="Luciferase, Domain 3"/>
    <property type="match status" value="2"/>
</dbReference>
<dbReference type="Pfam" id="PF13193">
    <property type="entry name" value="AMP-binding_C"/>
    <property type="match status" value="1"/>
</dbReference>
<dbReference type="InterPro" id="IPR023213">
    <property type="entry name" value="CAT-like_dom_sf"/>
</dbReference>
<dbReference type="InterPro" id="IPR010071">
    <property type="entry name" value="AA_adenyl_dom"/>
</dbReference>
<reference evidence="3 4" key="1">
    <citation type="submission" date="2020-08" db="EMBL/GenBank/DDBJ databases">
        <title>A Genomic Blueprint of the Chicken Gut Microbiome.</title>
        <authorList>
            <person name="Gilroy R."/>
            <person name="Ravi A."/>
            <person name="Getino M."/>
            <person name="Pursley I."/>
            <person name="Horton D.L."/>
            <person name="Alikhan N.-F."/>
            <person name="Baker D."/>
            <person name="Gharbi K."/>
            <person name="Hall N."/>
            <person name="Watson M."/>
            <person name="Adriaenssens E.M."/>
            <person name="Foster-Nyarko E."/>
            <person name="Jarju S."/>
            <person name="Secka A."/>
            <person name="Antonio M."/>
            <person name="Oren A."/>
            <person name="Chaudhuri R."/>
            <person name="La Ragione R.M."/>
            <person name="Hildebrand F."/>
            <person name="Pallen M.J."/>
        </authorList>
    </citation>
    <scope>NUCLEOTIDE SEQUENCE [LARGE SCALE GENOMIC DNA]</scope>
    <source>
        <strain evidence="3 4">Sa3CVN1</strain>
    </source>
</reference>
<dbReference type="SUPFAM" id="SSF53335">
    <property type="entry name" value="S-adenosyl-L-methionine-dependent methyltransferases"/>
    <property type="match status" value="1"/>
</dbReference>
<dbReference type="NCBIfam" id="TIGR01733">
    <property type="entry name" value="AA-adenyl-dom"/>
    <property type="match status" value="2"/>
</dbReference>
<feature type="domain" description="Carrier" evidence="2">
    <location>
        <begin position="1868"/>
        <end position="1943"/>
    </location>
</feature>
<evidence type="ECO:0000313" key="3">
    <source>
        <dbReference type="EMBL" id="MBD7912902.1"/>
    </source>
</evidence>
<dbReference type="SUPFAM" id="SSF56801">
    <property type="entry name" value="Acetyl-CoA synthetase-like"/>
    <property type="match status" value="2"/>
</dbReference>
<dbReference type="Gene3D" id="3.30.300.30">
    <property type="match status" value="3"/>
</dbReference>
<dbReference type="InterPro" id="IPR036736">
    <property type="entry name" value="ACP-like_sf"/>
</dbReference>
<dbReference type="Gene3D" id="3.40.50.980">
    <property type="match status" value="4"/>
</dbReference>
<organism evidence="3 4">
    <name type="scientific">Clostridium cibarium</name>
    <dbReference type="NCBI Taxonomy" id="2762247"/>
    <lineage>
        <taxon>Bacteria</taxon>
        <taxon>Bacillati</taxon>
        <taxon>Bacillota</taxon>
        <taxon>Clostridia</taxon>
        <taxon>Eubacteriales</taxon>
        <taxon>Clostridiaceae</taxon>
        <taxon>Clostridium</taxon>
    </lineage>
</organism>
<evidence type="ECO:0000256" key="1">
    <source>
        <dbReference type="ARBA" id="ARBA00001957"/>
    </source>
</evidence>
<dbReference type="EMBL" id="JACSRA010000030">
    <property type="protein sequence ID" value="MBD7912902.1"/>
    <property type="molecule type" value="Genomic_DNA"/>
</dbReference>
<dbReference type="PROSITE" id="PS00455">
    <property type="entry name" value="AMP_BINDING"/>
    <property type="match status" value="2"/>
</dbReference>
<dbReference type="Pfam" id="PF00668">
    <property type="entry name" value="Condensation"/>
    <property type="match status" value="2"/>
</dbReference>
<evidence type="ECO:0000259" key="2">
    <source>
        <dbReference type="PROSITE" id="PS50075"/>
    </source>
</evidence>
<dbReference type="SUPFAM" id="SSF47336">
    <property type="entry name" value="ACP-like"/>
    <property type="match status" value="2"/>
</dbReference>
<dbReference type="InterPro" id="IPR020845">
    <property type="entry name" value="AMP-binding_CS"/>
</dbReference>
<sequence length="2144" mass="248211">MVLKKEGYEELLVDNVDILTEEEKKRILYDFNDTYIECEKNKTIHKIFEKQVEKTPDNIAVIFDDKKLTYRQLNEKANNIARILRKKGISSNNIVAIMVERSLEMVIGVLGILKAGGTYLPIDPEYPEERIKYIINEAKVNMLLIHNKVRNKIQFSGEIINLDDELLYKGDGSNLGNIKSPEDAAYIIYTSGTTGNPKGIITENRNVVTYTNSFIKLYKLTDIDATLQQASFTFDGFVEEIYSVLFVGGRIIVPKNEEVKDAISLRNLIIQYKVTILSCSPLILSQFNNLDPMPSVHTFLSSSDVLKSEYFSNIITYSNVYNMYGPSETTVCATYYKCNSNEKSKVLVGKPINNYKVYILDKDLNVLPIGVAGEVFISGGGVSRGYLNNEKLTKEKFLENPFIEGTRMYRTGDLAKWTQDGNIELLGRIDKQVKIRGYRIELNEVESALLRHELIREVVVIARDDISSSKYLCAYFVADRELTVGEMKQHLMDKLPEYMLPSYYIQLEKIPLTINGKIDQRELPEPYGRINTGTEYRAARTEVEQIISKIWRDILRVDKVGINDNFFELGGDSIKATILITKLNKYVNFKLKLKEIFKLNTIKKISEYISNTKRNVYESIEKTEEKEYYKVSSVQKRMYMLQQHDLKSTVYNVPTAILINGSMYKEKVEEVFNNIVKRHESLRTYFEINNGNIIQKIHDKIEFKVEYIEKVNKTASEIEKTIREFIRPFDLGKAPLFRVGLIKIENEKYILVFDMHHIIADGMSIQIIEEELVKLYKGDTLEDLRIQYKDYSDWQSKFLKSEEMVKQKEYWLNRFSDEIPVLNMPTDFARPIVQSFEGETLKFSIDEDLKEKLNMIANKNSNTMYMVLLAAFNVLLNKYTGQEDIVIGSVVLGRTRDEVSNVVGMFANTLAMRNQPKGEKTFREFLTEVKECVLDAYENQDYQYEDFVTNIVTTRDTSRNPIFDFMFGYQNMTSEEESLKEINGQLIIINNSESKFDMTLEAIEEKNRIQFTIEYSTKLFKKETIEDFIRHFINVIKEITTSVDKKISDIEIISEEEKNKLIYEYNNTYVEYNSNTTLMELFEKQVKNTPNKVAVVFEEKELTYKELNKRANKLARTLRRKGVKPNCLVGVMVERSLEMIVGIIAVLKAGGAYVPIDPHYPEDRIEYIVNDSKMNIFITQNKFMKKVKLNGDILDIEDKSIYEEDDNDLVKVNLPEHLAYIIYTSGSTGKPKGVIITHGSVINTILDINQKFNINEEDKIIGLSSVCFDLSVFDIFGALIVGATLVEIKDQRDANEIIEVLEKHSITVWNSVPAIMYMLIKSVKDEFLNKSLKLVMLSGDWIPLELPNEIKKHFSNAETISLGGATEASIWSIYYPIKEVKDEWVSIPYGMPLANQKYYVLGKQMEVCPYGVTGELYIGGIGLANGYINYIEKTKKAFIMHDEFGMLYRTGDWGRFNRDGYIEFLGRRDEQVKIRGYRIELGDIEDNLKKHPVIRNAVVLQKESKEKGKYIAAYVETDINNFPIIDGKVRYTLPNNMSIAHLNKNETDFMYKEIFEEQNDLKHGISIKDGDCIFDIGANIGLFSLLINNICKNVKVFAFEPIPDLFNLLEINARLYGTDTKVFNCGLSNKNTETVFTFYPKASIMSNKYGNIESDKETFIQTLKSDEETVNEEQENYYSEMLEGRFEAKEIVCKMKTISEIIKENNIDKINLLKIDVEKSEMDVLDGISDRDWDKIEQVVVEVNDSNGRLNTVVNLFEGHGYKVQTDKDSEFENTNIYNVFAIKKQEDISSTVYEEDYYEPRKINILDNQIITKNNLCTFLKEKLPEYMVPNYFVQVEKMPLTANGKIDRKELLKLEENMIISAEYIEPRNEIEERLSVIWNEILGIKNISVKDNFFQIGGHSLKLTMLMTSIHREFEVKISLSELFKVATIEDQAEYIQAASITRYMEIEKVEEREYYPSSSAQKRMYIIQESNKNKTNYNILDTILLVGELDKEKLNETFRKLIIRHKSLRTSFEISDGEVVQKICKDFEFNIENYEVKDESEVEAIISSFIRPFNLSKAPLIRVGLIKIEDSKHILMIDMHHIICDGVSTEIIIDEIGRIYEGEKLEELPIQYVDYAVWQNKNKEDINEKQKEYWLERFSG</sequence>
<dbReference type="CDD" id="cd19531">
    <property type="entry name" value="LCL_NRPS-like"/>
    <property type="match status" value="1"/>
</dbReference>
<accession>A0ABR8PXK2</accession>
<dbReference type="Gene3D" id="3.30.559.30">
    <property type="entry name" value="Nonribosomal peptide synthetase, condensation domain"/>
    <property type="match status" value="1"/>
</dbReference>
<comment type="cofactor">
    <cofactor evidence="1">
        <name>pantetheine 4'-phosphate</name>
        <dbReference type="ChEBI" id="CHEBI:47942"/>
    </cofactor>
</comment>
<dbReference type="Proteomes" id="UP000627781">
    <property type="component" value="Unassembled WGS sequence"/>
</dbReference>
<dbReference type="Gene3D" id="3.40.50.150">
    <property type="entry name" value="Vaccinia Virus protein VP39"/>
    <property type="match status" value="1"/>
</dbReference>